<evidence type="ECO:0000313" key="3">
    <source>
        <dbReference type="Proteomes" id="UP000664800"/>
    </source>
</evidence>
<dbReference type="PROSITE" id="PS51257">
    <property type="entry name" value="PROKAR_LIPOPROTEIN"/>
    <property type="match status" value="1"/>
</dbReference>
<protein>
    <submittedName>
        <fullName evidence="2">DUF4136 domain-containing protein</fullName>
    </submittedName>
</protein>
<dbReference type="Proteomes" id="UP000664800">
    <property type="component" value="Unassembled WGS sequence"/>
</dbReference>
<evidence type="ECO:0000313" key="2">
    <source>
        <dbReference type="EMBL" id="MBN8744160.1"/>
    </source>
</evidence>
<name>A0A8I1MWF2_THIA3</name>
<dbReference type="InterPro" id="IPR025411">
    <property type="entry name" value="DUF4136"/>
</dbReference>
<dbReference type="Gene3D" id="3.30.160.670">
    <property type="match status" value="1"/>
</dbReference>
<gene>
    <name evidence="2" type="ORF">J0I24_07590</name>
</gene>
<organism evidence="2 3">
    <name type="scientific">Thiomonas arsenitoxydans (strain DSM 22701 / CIP 110005 / 3As)</name>
    <dbReference type="NCBI Taxonomy" id="426114"/>
    <lineage>
        <taxon>Bacteria</taxon>
        <taxon>Pseudomonadati</taxon>
        <taxon>Pseudomonadota</taxon>
        <taxon>Betaproteobacteria</taxon>
        <taxon>Burkholderiales</taxon>
        <taxon>Thiomonas</taxon>
    </lineage>
</organism>
<comment type="caution">
    <text evidence="2">The sequence shown here is derived from an EMBL/GenBank/DDBJ whole genome shotgun (WGS) entry which is preliminary data.</text>
</comment>
<dbReference type="AlphaFoldDB" id="A0A8I1MWF2"/>
<evidence type="ECO:0000259" key="1">
    <source>
        <dbReference type="Pfam" id="PF13590"/>
    </source>
</evidence>
<sequence>MRSPNSLTRLWHSARIGLLLVPALLLGGCASLTDLRATVVTPNPAPQALVGAKVQVQAAPGNADSADAYTLQTAVLDAMTQAGMVPLLGTPAPYTARYAYTVRLDLEATYGPSVWPPPVLLPNGAVYFPGGWGGWGGGMFGWMPPPNYYERSLSLEIRDTATGALIWQSHASTGGYERGLASVALPLAQAVLRGFPSEYGEHKVLFPR</sequence>
<reference evidence="2" key="1">
    <citation type="submission" date="2021-02" db="EMBL/GenBank/DDBJ databases">
        <title>Thiocyanate and organic carbon inputs drive convergent selection for specific autotrophic Afipia and Thiobacillus strains within complex microbiomes.</title>
        <authorList>
            <person name="Huddy R.J."/>
            <person name="Sachdeva R."/>
            <person name="Kadzinga F."/>
            <person name="Kantor R.S."/>
            <person name="Harrison S.T.L."/>
            <person name="Banfield J.F."/>
        </authorList>
    </citation>
    <scope>NUCLEOTIDE SEQUENCE</scope>
    <source>
        <strain evidence="2">SCN18_13_7_16_R3_B_64_19</strain>
    </source>
</reference>
<proteinExistence type="predicted"/>
<dbReference type="Pfam" id="PF13590">
    <property type="entry name" value="DUF4136"/>
    <property type="match status" value="1"/>
</dbReference>
<accession>A0A8I1MWF2</accession>
<dbReference type="EMBL" id="JAFKMR010000015">
    <property type="protein sequence ID" value="MBN8744160.1"/>
    <property type="molecule type" value="Genomic_DNA"/>
</dbReference>
<dbReference type="RefSeq" id="WP_276705838.1">
    <property type="nucleotide sequence ID" value="NZ_JAFKMQ010000007.1"/>
</dbReference>
<feature type="domain" description="DUF4136" evidence="1">
    <location>
        <begin position="62"/>
        <end position="175"/>
    </location>
</feature>